<evidence type="ECO:0000313" key="2">
    <source>
        <dbReference type="Proteomes" id="UP001153076"/>
    </source>
</evidence>
<comment type="caution">
    <text evidence="1">The sequence shown here is derived from an EMBL/GenBank/DDBJ whole genome shotgun (WGS) entry which is preliminary data.</text>
</comment>
<sequence length="153" mass="16401">MKDSISKREAPPSATEPRMAAPSSAALFLIFSPSFDVISLLTTSSIVFDVTGSGCSASCAQLVTSIPILSASVMKMAFLGCSECIGHAAMGTPTLMLSMHEFQPQKSEAVDHVAMGSGELEFKFYWVPEKGIDLLLKREMRVTSPIIEVDPPD</sequence>
<dbReference type="EMBL" id="JAKOGI010000019">
    <property type="protein sequence ID" value="KAJ8449832.1"/>
    <property type="molecule type" value="Genomic_DNA"/>
</dbReference>
<organism evidence="1 2">
    <name type="scientific">Carnegiea gigantea</name>
    <dbReference type="NCBI Taxonomy" id="171969"/>
    <lineage>
        <taxon>Eukaryota</taxon>
        <taxon>Viridiplantae</taxon>
        <taxon>Streptophyta</taxon>
        <taxon>Embryophyta</taxon>
        <taxon>Tracheophyta</taxon>
        <taxon>Spermatophyta</taxon>
        <taxon>Magnoliopsida</taxon>
        <taxon>eudicotyledons</taxon>
        <taxon>Gunneridae</taxon>
        <taxon>Pentapetalae</taxon>
        <taxon>Caryophyllales</taxon>
        <taxon>Cactineae</taxon>
        <taxon>Cactaceae</taxon>
        <taxon>Cactoideae</taxon>
        <taxon>Echinocereeae</taxon>
        <taxon>Carnegiea</taxon>
    </lineage>
</organism>
<gene>
    <name evidence="1" type="ORF">Cgig2_001488</name>
</gene>
<accession>A0A9Q1QPJ8</accession>
<dbReference type="AlphaFoldDB" id="A0A9Q1QPJ8"/>
<dbReference type="Proteomes" id="UP001153076">
    <property type="component" value="Unassembled WGS sequence"/>
</dbReference>
<dbReference type="OrthoDB" id="1751704at2759"/>
<reference evidence="1" key="1">
    <citation type="submission" date="2022-04" db="EMBL/GenBank/DDBJ databases">
        <title>Carnegiea gigantea Genome sequencing and assembly v2.</title>
        <authorList>
            <person name="Copetti D."/>
            <person name="Sanderson M.J."/>
            <person name="Burquez A."/>
            <person name="Wojciechowski M.F."/>
        </authorList>
    </citation>
    <scope>NUCLEOTIDE SEQUENCE</scope>
    <source>
        <strain evidence="1">SGP5-SGP5p</strain>
        <tissue evidence="1">Aerial part</tissue>
    </source>
</reference>
<proteinExistence type="predicted"/>
<evidence type="ECO:0000313" key="1">
    <source>
        <dbReference type="EMBL" id="KAJ8449832.1"/>
    </source>
</evidence>
<protein>
    <submittedName>
        <fullName evidence="1">Uncharacterized protein</fullName>
    </submittedName>
</protein>
<keyword evidence="2" id="KW-1185">Reference proteome</keyword>
<name>A0A9Q1QPJ8_9CARY</name>